<dbReference type="PANTHER" id="PTHR45008">
    <property type="entry name" value="PTS SYSTEM GLUCOSE-SPECIFIC EIIA COMPONENT"/>
    <property type="match status" value="1"/>
</dbReference>
<dbReference type="Pfam" id="PF00358">
    <property type="entry name" value="PTS_EIIA_1"/>
    <property type="match status" value="1"/>
</dbReference>
<dbReference type="RefSeq" id="WP_283230383.1">
    <property type="nucleotide sequence ID" value="NZ_JASGBQ010000005.1"/>
</dbReference>
<accession>A0AAP4BC25</accession>
<proteinExistence type="predicted"/>
<dbReference type="PANTHER" id="PTHR45008:SF1">
    <property type="entry name" value="PTS SYSTEM GLUCOSE-SPECIFIC EIIA COMPONENT"/>
    <property type="match status" value="1"/>
</dbReference>
<evidence type="ECO:0000256" key="2">
    <source>
        <dbReference type="ARBA" id="ARBA00022448"/>
    </source>
</evidence>
<dbReference type="Gene3D" id="2.70.70.10">
    <property type="entry name" value="Glucose Permease (Domain IIA)"/>
    <property type="match status" value="1"/>
</dbReference>
<protein>
    <submittedName>
        <fullName evidence="8">PTS glucose transporter subunit IIA</fullName>
    </submittedName>
</protein>
<dbReference type="SUPFAM" id="SSF51261">
    <property type="entry name" value="Duplicated hybrid motif"/>
    <property type="match status" value="1"/>
</dbReference>
<dbReference type="InterPro" id="IPR050890">
    <property type="entry name" value="PTS_EIIA_component"/>
</dbReference>
<dbReference type="GO" id="GO:0009401">
    <property type="term" value="P:phosphoenolpyruvate-dependent sugar phosphotransferase system"/>
    <property type="evidence" value="ECO:0007669"/>
    <property type="project" value="UniProtKB-KW"/>
</dbReference>
<keyword evidence="9" id="KW-1185">Reference proteome</keyword>
<feature type="domain" description="PTS EIIA type-1" evidence="7">
    <location>
        <begin position="30"/>
        <end position="134"/>
    </location>
</feature>
<keyword evidence="3 8" id="KW-0762">Sugar transport</keyword>
<dbReference type="EMBL" id="JASGBQ010000005">
    <property type="protein sequence ID" value="MDI9241881.1"/>
    <property type="molecule type" value="Genomic_DNA"/>
</dbReference>
<evidence type="ECO:0000256" key="3">
    <source>
        <dbReference type="ARBA" id="ARBA00022597"/>
    </source>
</evidence>
<evidence type="ECO:0000313" key="8">
    <source>
        <dbReference type="EMBL" id="MDI9241881.1"/>
    </source>
</evidence>
<dbReference type="PROSITE" id="PS51093">
    <property type="entry name" value="PTS_EIIA_TYPE_1"/>
    <property type="match status" value="1"/>
</dbReference>
<evidence type="ECO:0000256" key="4">
    <source>
        <dbReference type="ARBA" id="ARBA00022679"/>
    </source>
</evidence>
<evidence type="ECO:0000256" key="6">
    <source>
        <dbReference type="ARBA" id="ARBA00022777"/>
    </source>
</evidence>
<comment type="caution">
    <text evidence="8">The sequence shown here is derived from an EMBL/GenBank/DDBJ whole genome shotgun (WGS) entry which is preliminary data.</text>
</comment>
<comment type="subcellular location">
    <subcellularLocation>
        <location evidence="1">Cytoplasm</location>
    </subcellularLocation>
</comment>
<dbReference type="GO" id="GO:0005737">
    <property type="term" value="C:cytoplasm"/>
    <property type="evidence" value="ECO:0007669"/>
    <property type="project" value="UniProtKB-SubCell"/>
</dbReference>
<keyword evidence="6" id="KW-0418">Kinase</keyword>
<keyword evidence="4" id="KW-0808">Transferase</keyword>
<sequence>MGLFSFRKKNVIEVGAPVSGEYVSLKEVTDPTFREEILGKGIAVLPAEGRIYAPCDGTVTTVFPTGHAVAVTSDEGAEILIHVGLDTVKLEGNGFSVRTEAGSRVKRGELLLEADISFIKNAGYESITPVIVCNTSEFSSVEAKTGRKRPGETCLELTK</sequence>
<name>A0AAP4BC25_9FIRM</name>
<dbReference type="NCBIfam" id="TIGR00830">
    <property type="entry name" value="PTBA"/>
    <property type="match status" value="1"/>
</dbReference>
<dbReference type="AlphaFoldDB" id="A0AAP4BC25"/>
<organism evidence="8 9">
    <name type="scientific">Fusibacillus kribbianus</name>
    <dbReference type="NCBI Taxonomy" id="3044208"/>
    <lineage>
        <taxon>Bacteria</taxon>
        <taxon>Bacillati</taxon>
        <taxon>Bacillota</taxon>
        <taxon>Clostridia</taxon>
        <taxon>Lachnospirales</taxon>
        <taxon>Lachnospiraceae</taxon>
        <taxon>Fusibacillus</taxon>
    </lineage>
</organism>
<gene>
    <name evidence="8" type="ORF">QJ036_05230</name>
</gene>
<evidence type="ECO:0000259" key="7">
    <source>
        <dbReference type="PROSITE" id="PS51093"/>
    </source>
</evidence>
<dbReference type="FunFam" id="2.70.70.10:FF:000001">
    <property type="entry name" value="PTS system glucose-specific IIA component"/>
    <property type="match status" value="1"/>
</dbReference>
<dbReference type="InterPro" id="IPR011055">
    <property type="entry name" value="Dup_hybrid_motif"/>
</dbReference>
<dbReference type="PROSITE" id="PS00371">
    <property type="entry name" value="PTS_EIIA_TYPE_1_HIS"/>
    <property type="match status" value="1"/>
</dbReference>
<reference evidence="8 9" key="1">
    <citation type="submission" date="2023-05" db="EMBL/GenBank/DDBJ databases">
        <title>[ruminococcus] sp. nov., isolated from a pig farm feces dump.</title>
        <authorList>
            <person name="Chang Y.-H."/>
        </authorList>
    </citation>
    <scope>NUCLEOTIDE SEQUENCE [LARGE SCALE GENOMIC DNA]</scope>
    <source>
        <strain evidence="8 9">YH-rum2234</strain>
    </source>
</reference>
<keyword evidence="5" id="KW-0598">Phosphotransferase system</keyword>
<dbReference type="InterPro" id="IPR001127">
    <property type="entry name" value="PTS_EIIA_1_perm"/>
</dbReference>
<keyword evidence="2" id="KW-0813">Transport</keyword>
<evidence type="ECO:0000256" key="5">
    <source>
        <dbReference type="ARBA" id="ARBA00022683"/>
    </source>
</evidence>
<evidence type="ECO:0000313" key="9">
    <source>
        <dbReference type="Proteomes" id="UP001300383"/>
    </source>
</evidence>
<dbReference type="Proteomes" id="UP001300383">
    <property type="component" value="Unassembled WGS sequence"/>
</dbReference>
<evidence type="ECO:0000256" key="1">
    <source>
        <dbReference type="ARBA" id="ARBA00004496"/>
    </source>
</evidence>
<dbReference type="GO" id="GO:0016301">
    <property type="term" value="F:kinase activity"/>
    <property type="evidence" value="ECO:0007669"/>
    <property type="project" value="UniProtKB-KW"/>
</dbReference>